<feature type="transmembrane region" description="Helical" evidence="2">
    <location>
        <begin position="98"/>
        <end position="119"/>
    </location>
</feature>
<dbReference type="Proteomes" id="UP000664132">
    <property type="component" value="Unassembled WGS sequence"/>
</dbReference>
<accession>A0A8H8BVD9</accession>
<reference evidence="3" key="1">
    <citation type="submission" date="2021-02" db="EMBL/GenBank/DDBJ databases">
        <title>Genome sequence Cadophora malorum strain M34.</title>
        <authorList>
            <person name="Stefanovic E."/>
            <person name="Vu D."/>
            <person name="Scully C."/>
            <person name="Dijksterhuis J."/>
            <person name="Roader J."/>
            <person name="Houbraken J."/>
        </authorList>
    </citation>
    <scope>NUCLEOTIDE SEQUENCE</scope>
    <source>
        <strain evidence="3">M34</strain>
    </source>
</reference>
<dbReference type="EMBL" id="JAFJYH010000014">
    <property type="protein sequence ID" value="KAG4425094.1"/>
    <property type="molecule type" value="Genomic_DNA"/>
</dbReference>
<evidence type="ECO:0000256" key="1">
    <source>
        <dbReference type="SAM" id="MobiDB-lite"/>
    </source>
</evidence>
<feature type="region of interest" description="Disordered" evidence="1">
    <location>
        <begin position="31"/>
        <end position="54"/>
    </location>
</feature>
<keyword evidence="2" id="KW-0472">Membrane</keyword>
<gene>
    <name evidence="3" type="ORF">IFR04_001864</name>
</gene>
<keyword evidence="4" id="KW-1185">Reference proteome</keyword>
<comment type="caution">
    <text evidence="3">The sequence shown here is derived from an EMBL/GenBank/DDBJ whole genome shotgun (WGS) entry which is preliminary data.</text>
</comment>
<sequence>MVDPFPARPAVAKVAGYIPLIPPPSTLIAINPPPYTGHSQSHNASRSYDPEHAAGDPVIANKPIQYSGNPFAHRPLASQYVQRCDGHHVEERPSITRTILACISILVSVSLIITLILRINRNNNN</sequence>
<protein>
    <submittedName>
        <fullName evidence="3">Uncharacterized protein</fullName>
    </submittedName>
</protein>
<proteinExistence type="predicted"/>
<evidence type="ECO:0000313" key="3">
    <source>
        <dbReference type="EMBL" id="KAG4425094.1"/>
    </source>
</evidence>
<keyword evidence="2" id="KW-1133">Transmembrane helix</keyword>
<dbReference type="OrthoDB" id="3560977at2759"/>
<evidence type="ECO:0000313" key="4">
    <source>
        <dbReference type="Proteomes" id="UP000664132"/>
    </source>
</evidence>
<dbReference type="AlphaFoldDB" id="A0A8H8BVD9"/>
<evidence type="ECO:0000256" key="2">
    <source>
        <dbReference type="SAM" id="Phobius"/>
    </source>
</evidence>
<organism evidence="3 4">
    <name type="scientific">Cadophora malorum</name>
    <dbReference type="NCBI Taxonomy" id="108018"/>
    <lineage>
        <taxon>Eukaryota</taxon>
        <taxon>Fungi</taxon>
        <taxon>Dikarya</taxon>
        <taxon>Ascomycota</taxon>
        <taxon>Pezizomycotina</taxon>
        <taxon>Leotiomycetes</taxon>
        <taxon>Helotiales</taxon>
        <taxon>Ploettnerulaceae</taxon>
        <taxon>Cadophora</taxon>
    </lineage>
</organism>
<feature type="compositionally biased region" description="Polar residues" evidence="1">
    <location>
        <begin position="37"/>
        <end position="46"/>
    </location>
</feature>
<name>A0A8H8BVD9_9HELO</name>
<keyword evidence="2" id="KW-0812">Transmembrane</keyword>